<keyword evidence="3" id="KW-1185">Reference proteome</keyword>
<feature type="non-terminal residue" evidence="2">
    <location>
        <position position="1"/>
    </location>
</feature>
<dbReference type="CTD" id="20327732"/>
<dbReference type="OrthoDB" id="8862460at2759"/>
<dbReference type="KEGG" id="ovi:T265_13565"/>
<dbReference type="GeneID" id="20327732"/>
<sequence>GAVFNAQFLVAEERGDLSLSWQKGLEETTERLGAAGFIRLPGWGPPDPHCAWCKTLQDMASNRCQWLSTKSWLHGSEPSVLNTDAMLSNCTRIPLYRSQSGVATAEKPVPRKTGQTFGTLAGPSPSRDLIGRKSGPNREPVMPECRLPMAHPERDRISRKLLPLKHPTKQNGIHLSTAQGLVRFSSRGLLFYSKKPTSLRFMELYKCAHDRFHPSCGPSNRRRPRVSVDLVFYLKTNCTKLAKYTHSQTHLVLRKTHLEPS</sequence>
<protein>
    <submittedName>
        <fullName evidence="2">Uncharacterized protein</fullName>
    </submittedName>
</protein>
<feature type="non-terminal residue" evidence="2">
    <location>
        <position position="261"/>
    </location>
</feature>
<name>A0A074ZYX6_OPIVI</name>
<reference evidence="2 3" key="1">
    <citation type="submission" date="2013-11" db="EMBL/GenBank/DDBJ databases">
        <title>Opisthorchis viverrini - life in the bile duct.</title>
        <authorList>
            <person name="Young N.D."/>
            <person name="Nagarajan N."/>
            <person name="Lin S.J."/>
            <person name="Korhonen P.K."/>
            <person name="Jex A.R."/>
            <person name="Hall R.S."/>
            <person name="Safavi-Hemami H."/>
            <person name="Kaewkong W."/>
            <person name="Bertrand D."/>
            <person name="Gao S."/>
            <person name="Seet Q."/>
            <person name="Wongkham S."/>
            <person name="Teh B.T."/>
            <person name="Wongkham C."/>
            <person name="Intapan P.M."/>
            <person name="Maleewong W."/>
            <person name="Yang X."/>
            <person name="Hu M."/>
            <person name="Wang Z."/>
            <person name="Hofmann A."/>
            <person name="Sternberg P.W."/>
            <person name="Tan P."/>
            <person name="Wang J."/>
            <person name="Gasser R.B."/>
        </authorList>
    </citation>
    <scope>NUCLEOTIDE SEQUENCE [LARGE SCALE GENOMIC DNA]</scope>
</reference>
<evidence type="ECO:0000256" key="1">
    <source>
        <dbReference type="SAM" id="MobiDB-lite"/>
    </source>
</evidence>
<evidence type="ECO:0000313" key="3">
    <source>
        <dbReference type="Proteomes" id="UP000054324"/>
    </source>
</evidence>
<evidence type="ECO:0000313" key="2">
    <source>
        <dbReference type="EMBL" id="KER28535.1"/>
    </source>
</evidence>
<accession>A0A074ZYX6</accession>
<organism evidence="2 3">
    <name type="scientific">Opisthorchis viverrini</name>
    <name type="common">Southeast Asian liver fluke</name>
    <dbReference type="NCBI Taxonomy" id="6198"/>
    <lineage>
        <taxon>Eukaryota</taxon>
        <taxon>Metazoa</taxon>
        <taxon>Spiralia</taxon>
        <taxon>Lophotrochozoa</taxon>
        <taxon>Platyhelminthes</taxon>
        <taxon>Trematoda</taxon>
        <taxon>Digenea</taxon>
        <taxon>Opisthorchiida</taxon>
        <taxon>Opisthorchiata</taxon>
        <taxon>Opisthorchiidae</taxon>
        <taxon>Opisthorchis</taxon>
    </lineage>
</organism>
<dbReference type="EMBL" id="KL596697">
    <property type="protein sequence ID" value="KER28535.1"/>
    <property type="molecule type" value="Genomic_DNA"/>
</dbReference>
<dbReference type="RefSeq" id="XP_009167748.1">
    <property type="nucleotide sequence ID" value="XM_009169484.1"/>
</dbReference>
<feature type="region of interest" description="Disordered" evidence="1">
    <location>
        <begin position="104"/>
        <end position="144"/>
    </location>
</feature>
<dbReference type="Proteomes" id="UP000054324">
    <property type="component" value="Unassembled WGS sequence"/>
</dbReference>
<proteinExistence type="predicted"/>
<gene>
    <name evidence="2" type="ORF">T265_13565</name>
</gene>
<dbReference type="AlphaFoldDB" id="A0A074ZYX6"/>